<name>A0A0M2PPP4_PROHO</name>
<protein>
    <recommendedName>
        <fullName evidence="1">VWFA domain-containing protein</fullName>
    </recommendedName>
</protein>
<evidence type="ECO:0000313" key="3">
    <source>
        <dbReference type="Proteomes" id="UP000034681"/>
    </source>
</evidence>
<accession>A0A0M2PPP4</accession>
<dbReference type="EMBL" id="AJTX02000010">
    <property type="protein sequence ID" value="KKI98229.1"/>
    <property type="molecule type" value="Genomic_DNA"/>
</dbReference>
<evidence type="ECO:0000259" key="1">
    <source>
        <dbReference type="PROSITE" id="PS50234"/>
    </source>
</evidence>
<dbReference type="PANTHER" id="PTHR34706">
    <property type="entry name" value="SLR1338 PROTEIN"/>
    <property type="match status" value="1"/>
</dbReference>
<proteinExistence type="predicted"/>
<sequence>MSDRLKSYDIAILLDRSGSMVIEDCPNSKSRWDYARENVEAVAARANKLDSDGITVVVFGSQVKVYENTTPAKIQDIYDQVEPIGNTATDAALQAILTPEWFQGRRVGTAKPMIIIVFTDGKPNDQDALEKVIVNAANSIEKDEDLGISFVQVGYDKGASDFLAHLDDELIGKAKFDIVDTKSMEELEEIGVIGLLNAALDD</sequence>
<dbReference type="eggNOG" id="COG2304">
    <property type="taxonomic scope" value="Bacteria"/>
</dbReference>
<dbReference type="InterPro" id="IPR002035">
    <property type="entry name" value="VWF_A"/>
</dbReference>
<dbReference type="PANTHER" id="PTHR34706:SF1">
    <property type="entry name" value="VWFA DOMAIN-CONTAINING PROTEIN"/>
    <property type="match status" value="1"/>
</dbReference>
<reference evidence="2" key="1">
    <citation type="submission" date="2012-04" db="EMBL/GenBank/DDBJ databases">
        <authorList>
            <person name="Borisov I.G."/>
            <person name="Ivanikova N.V."/>
            <person name="Pinevich A.V."/>
        </authorList>
    </citation>
    <scope>NUCLEOTIDE SEQUENCE</scope>
    <source>
        <strain evidence="2">CALU 1027</strain>
    </source>
</reference>
<dbReference type="Pfam" id="PF13519">
    <property type="entry name" value="VWA_2"/>
    <property type="match status" value="1"/>
</dbReference>
<dbReference type="AlphaFoldDB" id="A0A0M2PPP4"/>
<dbReference type="OrthoDB" id="1523785at2"/>
<dbReference type="Gene3D" id="3.40.50.410">
    <property type="entry name" value="von Willebrand factor, type A domain"/>
    <property type="match status" value="1"/>
</dbReference>
<evidence type="ECO:0000313" key="2">
    <source>
        <dbReference type="EMBL" id="KKI98229.1"/>
    </source>
</evidence>
<dbReference type="SMART" id="SM00327">
    <property type="entry name" value="VWA"/>
    <property type="match status" value="1"/>
</dbReference>
<feature type="domain" description="VWFA" evidence="1">
    <location>
        <begin position="9"/>
        <end position="196"/>
    </location>
</feature>
<keyword evidence="3" id="KW-1185">Reference proteome</keyword>
<dbReference type="STRING" id="317619.GCA_000332315_03126"/>
<gene>
    <name evidence="2" type="ORF">PROH_21405</name>
</gene>
<dbReference type="SUPFAM" id="SSF53300">
    <property type="entry name" value="vWA-like"/>
    <property type="match status" value="1"/>
</dbReference>
<dbReference type="PROSITE" id="PS50234">
    <property type="entry name" value="VWFA"/>
    <property type="match status" value="1"/>
</dbReference>
<dbReference type="InterPro" id="IPR036465">
    <property type="entry name" value="vWFA_dom_sf"/>
</dbReference>
<comment type="caution">
    <text evidence="2">The sequence shown here is derived from an EMBL/GenBank/DDBJ whole genome shotgun (WGS) entry which is preliminary data.</text>
</comment>
<dbReference type="RefSeq" id="WP_017713367.1">
    <property type="nucleotide sequence ID" value="NZ_KB235939.1"/>
</dbReference>
<organism evidence="2 3">
    <name type="scientific">Prochlorothrix hollandica PCC 9006 = CALU 1027</name>
    <dbReference type="NCBI Taxonomy" id="317619"/>
    <lineage>
        <taxon>Bacteria</taxon>
        <taxon>Bacillati</taxon>
        <taxon>Cyanobacteriota</taxon>
        <taxon>Cyanophyceae</taxon>
        <taxon>Prochlorotrichales</taxon>
        <taxon>Prochlorotrichaceae</taxon>
        <taxon>Prochlorothrix</taxon>
    </lineage>
</organism>
<dbReference type="Proteomes" id="UP000034681">
    <property type="component" value="Unassembled WGS sequence"/>
</dbReference>